<evidence type="ECO:0000256" key="6">
    <source>
        <dbReference type="SAM" id="Phobius"/>
    </source>
</evidence>
<keyword evidence="5 6" id="KW-0472">Membrane</keyword>
<dbReference type="GO" id="GO:0015920">
    <property type="term" value="P:lipopolysaccharide transport"/>
    <property type="evidence" value="ECO:0007669"/>
    <property type="project" value="TreeGrafter"/>
</dbReference>
<evidence type="ECO:0000256" key="5">
    <source>
        <dbReference type="ARBA" id="ARBA00023136"/>
    </source>
</evidence>
<dbReference type="AlphaFoldDB" id="A0A1G4UF54"/>
<feature type="transmembrane region" description="Helical" evidence="6">
    <location>
        <begin position="310"/>
        <end position="329"/>
    </location>
</feature>
<evidence type="ECO:0000313" key="8">
    <source>
        <dbReference type="Proteomes" id="UP000198889"/>
    </source>
</evidence>
<feature type="transmembrane region" description="Helical" evidence="6">
    <location>
        <begin position="12"/>
        <end position="33"/>
    </location>
</feature>
<organism evidence="7 8">
    <name type="scientific">Ancylobacter rudongensis</name>
    <dbReference type="NCBI Taxonomy" id="177413"/>
    <lineage>
        <taxon>Bacteria</taxon>
        <taxon>Pseudomonadati</taxon>
        <taxon>Pseudomonadota</taxon>
        <taxon>Alphaproteobacteria</taxon>
        <taxon>Hyphomicrobiales</taxon>
        <taxon>Xanthobacteraceae</taxon>
        <taxon>Ancylobacter</taxon>
    </lineage>
</organism>
<dbReference type="GO" id="GO:0043190">
    <property type="term" value="C:ATP-binding cassette (ABC) transporter complex"/>
    <property type="evidence" value="ECO:0007669"/>
    <property type="project" value="InterPro"/>
</dbReference>
<keyword evidence="2" id="KW-1003">Cell membrane</keyword>
<reference evidence="8" key="1">
    <citation type="submission" date="2016-10" db="EMBL/GenBank/DDBJ databases">
        <authorList>
            <person name="Varghese N."/>
            <person name="Submissions S."/>
        </authorList>
    </citation>
    <scope>NUCLEOTIDE SEQUENCE [LARGE SCALE GENOMIC DNA]</scope>
    <source>
        <strain evidence="8">CGMCC 1.1761</strain>
    </source>
</reference>
<evidence type="ECO:0000256" key="3">
    <source>
        <dbReference type="ARBA" id="ARBA00022692"/>
    </source>
</evidence>
<dbReference type="InterPro" id="IPR030922">
    <property type="entry name" value="LptF"/>
</dbReference>
<feature type="transmembrane region" description="Helical" evidence="6">
    <location>
        <begin position="341"/>
        <end position="361"/>
    </location>
</feature>
<feature type="transmembrane region" description="Helical" evidence="6">
    <location>
        <begin position="99"/>
        <end position="119"/>
    </location>
</feature>
<dbReference type="STRING" id="177413.SAMN05660859_3808"/>
<keyword evidence="8" id="KW-1185">Reference proteome</keyword>
<proteinExistence type="predicted"/>
<name>A0A1G4UF54_9HYPH</name>
<evidence type="ECO:0000256" key="2">
    <source>
        <dbReference type="ARBA" id="ARBA00022475"/>
    </source>
</evidence>
<gene>
    <name evidence="7" type="ORF">SAMN05660859_3808</name>
</gene>
<evidence type="ECO:0000256" key="1">
    <source>
        <dbReference type="ARBA" id="ARBA00004651"/>
    </source>
</evidence>
<dbReference type="RefSeq" id="WP_091442885.1">
    <property type="nucleotide sequence ID" value="NZ_FMTP01000007.1"/>
</dbReference>
<feature type="transmembrane region" description="Helical" evidence="6">
    <location>
        <begin position="280"/>
        <end position="298"/>
    </location>
</feature>
<dbReference type="EMBL" id="FMTP01000007">
    <property type="protein sequence ID" value="SCW92207.1"/>
    <property type="molecule type" value="Genomic_DNA"/>
</dbReference>
<evidence type="ECO:0000256" key="4">
    <source>
        <dbReference type="ARBA" id="ARBA00022989"/>
    </source>
</evidence>
<keyword evidence="4 6" id="KW-1133">Transmembrane helix</keyword>
<protein>
    <submittedName>
        <fullName evidence="7">Lipopolysaccharide export system permease protein</fullName>
    </submittedName>
</protein>
<accession>A0A1G4UF54</accession>
<sequence>MNRLDRYVFRSAATAFLGTLLVLTAMIWVTQALRELDIMTTQGQTIIAFVVITALALPALILGLAPAALFMAVAQTLFRMNSDSEIVVASAAGISTWRFLRPLVILALLVAAGCAALSIELVPAAMRQFRYEITRVRADVVAFIAQPGRFTTLSQGMVFHVRERNANGVLGGIFINDARDPKEVNTYLAERGQVIDSAEGTFLVLEEGAIHRRTPGKPDSNVVEFQRYAFDLSPFTNSGEPTVYRAPERSFRDLWSPDPKDVVVRIEGTGRFTEELHRRLSLPLYVLAFFAIACAALAEPRTTREGRGLALAGTAPFIIFLQVTSFGLVNQVRTEPALIPVVYLVPIVFIIGAMISLSGRFKPRMPEAIRIRIDRLAQRVVRATVN</sequence>
<keyword evidence="3 6" id="KW-0812">Transmembrane</keyword>
<dbReference type="GO" id="GO:0055085">
    <property type="term" value="P:transmembrane transport"/>
    <property type="evidence" value="ECO:0007669"/>
    <property type="project" value="InterPro"/>
</dbReference>
<feature type="transmembrane region" description="Helical" evidence="6">
    <location>
        <begin position="45"/>
        <end position="78"/>
    </location>
</feature>
<dbReference type="NCBIfam" id="TIGR04407">
    <property type="entry name" value="LptF_YjgP"/>
    <property type="match status" value="1"/>
</dbReference>
<dbReference type="Pfam" id="PF03739">
    <property type="entry name" value="LptF_LptG"/>
    <property type="match status" value="1"/>
</dbReference>
<dbReference type="InterPro" id="IPR005495">
    <property type="entry name" value="LptG/LptF_permease"/>
</dbReference>
<dbReference type="PANTHER" id="PTHR33529:SF6">
    <property type="entry name" value="YJGP_YJGQ FAMILY PERMEASE"/>
    <property type="match status" value="1"/>
</dbReference>
<dbReference type="PANTHER" id="PTHR33529">
    <property type="entry name" value="SLR0882 PROTEIN-RELATED"/>
    <property type="match status" value="1"/>
</dbReference>
<evidence type="ECO:0000313" key="7">
    <source>
        <dbReference type="EMBL" id="SCW92207.1"/>
    </source>
</evidence>
<comment type="subcellular location">
    <subcellularLocation>
        <location evidence="1">Cell membrane</location>
        <topology evidence="1">Multi-pass membrane protein</topology>
    </subcellularLocation>
</comment>
<dbReference type="Proteomes" id="UP000198889">
    <property type="component" value="Unassembled WGS sequence"/>
</dbReference>